<dbReference type="Proteomes" id="UP000477311">
    <property type="component" value="Unassembled WGS sequence"/>
</dbReference>
<dbReference type="Gene3D" id="3.30.1200.10">
    <property type="entry name" value="YggU-like"/>
    <property type="match status" value="1"/>
</dbReference>
<dbReference type="PANTHER" id="PTHR13420:SF7">
    <property type="entry name" value="UPF0235 PROTEIN C15ORF40"/>
    <property type="match status" value="1"/>
</dbReference>
<dbReference type="GO" id="GO:0005737">
    <property type="term" value="C:cytoplasm"/>
    <property type="evidence" value="ECO:0007669"/>
    <property type="project" value="TreeGrafter"/>
</dbReference>
<dbReference type="InterPro" id="IPR003746">
    <property type="entry name" value="DUF167"/>
</dbReference>
<proteinExistence type="inferred from homology"/>
<dbReference type="InterPro" id="IPR036591">
    <property type="entry name" value="YggU-like_sf"/>
</dbReference>
<dbReference type="PANTHER" id="PTHR13420">
    <property type="entry name" value="UPF0235 PROTEIN C15ORF40"/>
    <property type="match status" value="1"/>
</dbReference>
<dbReference type="NCBIfam" id="TIGR00251">
    <property type="entry name" value="DUF167 family protein"/>
    <property type="match status" value="1"/>
</dbReference>
<feature type="region of interest" description="Disordered" evidence="3">
    <location>
        <begin position="1"/>
        <end position="20"/>
    </location>
</feature>
<comment type="similarity">
    <text evidence="1 2">Belongs to the UPF0235 family.</text>
</comment>
<comment type="caution">
    <text evidence="4">The sequence shown here is derived from an EMBL/GenBank/DDBJ whole genome shotgun (WGS) entry which is preliminary data.</text>
</comment>
<dbReference type="RefSeq" id="WP_165107653.1">
    <property type="nucleotide sequence ID" value="NZ_JAAKYA010000053.1"/>
</dbReference>
<evidence type="ECO:0000256" key="2">
    <source>
        <dbReference type="HAMAP-Rule" id="MF_00634"/>
    </source>
</evidence>
<reference evidence="4 5" key="1">
    <citation type="submission" date="2020-02" db="EMBL/GenBank/DDBJ databases">
        <title>Draft genome sequence of Limisphaera ngatamarikiensis NGM72.4T, a thermophilic Verrucomicrobia grouped in subdivision 3.</title>
        <authorList>
            <person name="Carere C.R."/>
            <person name="Steen J."/>
            <person name="Hugenholtz P."/>
            <person name="Stott M.B."/>
        </authorList>
    </citation>
    <scope>NUCLEOTIDE SEQUENCE [LARGE SCALE GENOMIC DNA]</scope>
    <source>
        <strain evidence="4 5">NGM72.4</strain>
    </source>
</reference>
<evidence type="ECO:0000313" key="5">
    <source>
        <dbReference type="Proteomes" id="UP000477311"/>
    </source>
</evidence>
<evidence type="ECO:0000313" key="4">
    <source>
        <dbReference type="EMBL" id="NGO39567.1"/>
    </source>
</evidence>
<evidence type="ECO:0000256" key="3">
    <source>
        <dbReference type="SAM" id="MobiDB-lite"/>
    </source>
</evidence>
<feature type="compositionally biased region" description="Low complexity" evidence="3">
    <location>
        <begin position="9"/>
        <end position="18"/>
    </location>
</feature>
<accession>A0A6M1RQ85</accession>
<protein>
    <recommendedName>
        <fullName evidence="2">UPF0235 protein G4L39_09190</fullName>
    </recommendedName>
</protein>
<keyword evidence="5" id="KW-1185">Reference proteome</keyword>
<evidence type="ECO:0000256" key="1">
    <source>
        <dbReference type="ARBA" id="ARBA00010364"/>
    </source>
</evidence>
<gene>
    <name evidence="4" type="ORF">G4L39_09190</name>
</gene>
<organism evidence="4 5">
    <name type="scientific">Limisphaera ngatamarikiensis</name>
    <dbReference type="NCBI Taxonomy" id="1324935"/>
    <lineage>
        <taxon>Bacteria</taxon>
        <taxon>Pseudomonadati</taxon>
        <taxon>Verrucomicrobiota</taxon>
        <taxon>Verrucomicrobiia</taxon>
        <taxon>Limisphaerales</taxon>
        <taxon>Limisphaeraceae</taxon>
        <taxon>Limisphaera</taxon>
    </lineage>
</organism>
<name>A0A6M1RQ85_9BACT</name>
<dbReference type="HAMAP" id="MF_00634">
    <property type="entry name" value="UPF0235"/>
    <property type="match status" value="1"/>
</dbReference>
<dbReference type="Pfam" id="PF02594">
    <property type="entry name" value="DUF167"/>
    <property type="match status" value="1"/>
</dbReference>
<dbReference type="EMBL" id="JAAKYA010000053">
    <property type="protein sequence ID" value="NGO39567.1"/>
    <property type="molecule type" value="Genomic_DNA"/>
</dbReference>
<sequence>MKSRKPESSRSGAAAAGSKVAPPCFKAVPEGCRLQVKLIPRAARDEVGELRGEYLVIRVTAPPVDEAANQALRRLLADRLGCAASRIQVERGHHSRQKTLLIAGLDAATVAARLLPGAQTGAS</sequence>
<dbReference type="AlphaFoldDB" id="A0A6M1RQ85"/>
<dbReference type="SUPFAM" id="SSF69786">
    <property type="entry name" value="YggU-like"/>
    <property type="match status" value="1"/>
</dbReference>
<dbReference type="SMART" id="SM01152">
    <property type="entry name" value="DUF167"/>
    <property type="match status" value="1"/>
</dbReference>